<dbReference type="FunFam" id="2.60.40.10:FF:000230">
    <property type="entry name" value="Down syndrome cell adhesion molecule, isoform D"/>
    <property type="match status" value="1"/>
</dbReference>
<dbReference type="EMBL" id="JASPKZ010003413">
    <property type="protein sequence ID" value="KAJ9593690.1"/>
    <property type="molecule type" value="Genomic_DNA"/>
</dbReference>
<comment type="caution">
    <text evidence="5">The sequence shown here is derived from an EMBL/GenBank/DDBJ whole genome shotgun (WGS) entry which is preliminary data.</text>
</comment>
<gene>
    <name evidence="5" type="ORF">L9F63_014738</name>
</gene>
<feature type="compositionally biased region" description="Basic residues" evidence="3">
    <location>
        <begin position="1"/>
        <end position="11"/>
    </location>
</feature>
<proteinExistence type="predicted"/>
<organism evidence="5 6">
    <name type="scientific">Diploptera punctata</name>
    <name type="common">Pacific beetle cockroach</name>
    <dbReference type="NCBI Taxonomy" id="6984"/>
    <lineage>
        <taxon>Eukaryota</taxon>
        <taxon>Metazoa</taxon>
        <taxon>Ecdysozoa</taxon>
        <taxon>Arthropoda</taxon>
        <taxon>Hexapoda</taxon>
        <taxon>Insecta</taxon>
        <taxon>Pterygota</taxon>
        <taxon>Neoptera</taxon>
        <taxon>Polyneoptera</taxon>
        <taxon>Dictyoptera</taxon>
        <taxon>Blattodea</taxon>
        <taxon>Blaberoidea</taxon>
        <taxon>Blaberidae</taxon>
        <taxon>Diplopterinae</taxon>
        <taxon>Diploptera</taxon>
    </lineage>
</organism>
<feature type="domain" description="Ig-like" evidence="4">
    <location>
        <begin position="24"/>
        <end position="117"/>
    </location>
</feature>
<dbReference type="FunFam" id="2.60.40.10:FF:000310">
    <property type="entry name" value="Down syndrome cell adhesion molecule, isoform D"/>
    <property type="match status" value="1"/>
</dbReference>
<keyword evidence="6" id="KW-1185">Reference proteome</keyword>
<dbReference type="PANTHER" id="PTHR44170">
    <property type="entry name" value="PROTEIN SIDEKICK"/>
    <property type="match status" value="1"/>
</dbReference>
<evidence type="ECO:0000259" key="4">
    <source>
        <dbReference type="PROSITE" id="PS50835"/>
    </source>
</evidence>
<dbReference type="InterPro" id="IPR013783">
    <property type="entry name" value="Ig-like_fold"/>
</dbReference>
<evidence type="ECO:0000256" key="3">
    <source>
        <dbReference type="SAM" id="MobiDB-lite"/>
    </source>
</evidence>
<sequence>GRTGGRGHHHSNSGPLADDDTAGPVFIKEPPNRVDFSNTTGAEVECSARGNPVPEIIWVRADGTAVGDVPGLRQVLPNGNLAFPAFRAEDYRQEVHAQVYVCLARNSVGSIHSRDVNVRAVVQQFYDTDVNKEYAIRGNSAVLKCQVPSFVADFVSVVSWHTDQGDEFYPSTSDYDGKYLVLPSGELHIRDVGPEDGYKSYQCRTKHRLTGETRLSATKGRLVITEPVGSSIPKFPSVLKSQGLEVKLSESYTLLCPAQGFPVPSYRTSWKFSSKISLCDESTRIYSVLLRIRKPVGSSIPKFPSVIKVQGVNTKINQGYALICPAQGFPVPVYKHKDILYQVLEPVSSTVPRIPSKEKFDMIERPFGKTFALLCQAQGHPVPSFSCHTQISWSLVIKFTASTIQCHRFSRVCTNATIIATSSNSTIAFMISRFQGLGDPILSTLLMTDVMSIGDIIYCELILLFLLSGVFLQHLKSDKPVGAKAPTFSSDLKSGSYMRRAGQGFGLLCQAQAFPVPHLVNHFRSTGVNKDLNQLVERLPLFLFGLLCRAQGFPVPAYRTSRVKVLRCFVELRVSQSQHLEPVGAKAPTVSGDVKGIILVKHKDQSFGLLCRAQGFPVPAFRLNCNQLVQKHRHSLVAMLKVFQSQHLDQLVKDLPSFVRLRVSPFQHF</sequence>
<evidence type="ECO:0000256" key="1">
    <source>
        <dbReference type="ARBA" id="ARBA00022737"/>
    </source>
</evidence>
<dbReference type="Proteomes" id="UP001233999">
    <property type="component" value="Unassembled WGS sequence"/>
</dbReference>
<feature type="non-terminal residue" evidence="5">
    <location>
        <position position="1"/>
    </location>
</feature>
<dbReference type="PROSITE" id="PS50835">
    <property type="entry name" value="IG_LIKE"/>
    <property type="match status" value="2"/>
</dbReference>
<accession>A0AAD8A717</accession>
<keyword evidence="2" id="KW-1015">Disulfide bond</keyword>
<dbReference type="CDD" id="cd00096">
    <property type="entry name" value="Ig"/>
    <property type="match status" value="1"/>
</dbReference>
<evidence type="ECO:0000313" key="5">
    <source>
        <dbReference type="EMBL" id="KAJ9593690.1"/>
    </source>
</evidence>
<dbReference type="InterPro" id="IPR036179">
    <property type="entry name" value="Ig-like_dom_sf"/>
</dbReference>
<dbReference type="AlphaFoldDB" id="A0AAD8A717"/>
<dbReference type="SUPFAM" id="SSF48726">
    <property type="entry name" value="Immunoglobulin"/>
    <property type="match status" value="3"/>
</dbReference>
<feature type="region of interest" description="Disordered" evidence="3">
    <location>
        <begin position="1"/>
        <end position="25"/>
    </location>
</feature>
<dbReference type="PANTHER" id="PTHR44170:SF56">
    <property type="entry name" value="FIBRONECTIN TYPE-III DOMAIN-CONTAINING PROTEIN"/>
    <property type="match status" value="1"/>
</dbReference>
<evidence type="ECO:0000313" key="6">
    <source>
        <dbReference type="Proteomes" id="UP001233999"/>
    </source>
</evidence>
<dbReference type="InterPro" id="IPR007110">
    <property type="entry name" value="Ig-like_dom"/>
</dbReference>
<reference evidence="5" key="1">
    <citation type="journal article" date="2023" name="IScience">
        <title>Live-bearing cockroach genome reveals convergent evolutionary mechanisms linked to viviparity in insects and beyond.</title>
        <authorList>
            <person name="Fouks B."/>
            <person name="Harrison M.C."/>
            <person name="Mikhailova A.A."/>
            <person name="Marchal E."/>
            <person name="English S."/>
            <person name="Carruthers M."/>
            <person name="Jennings E.C."/>
            <person name="Chiamaka E.L."/>
            <person name="Frigard R.A."/>
            <person name="Pippel M."/>
            <person name="Attardo G.M."/>
            <person name="Benoit J.B."/>
            <person name="Bornberg-Bauer E."/>
            <person name="Tobe S.S."/>
        </authorList>
    </citation>
    <scope>NUCLEOTIDE SEQUENCE</scope>
    <source>
        <strain evidence="5">Stay&amp;Tobe</strain>
    </source>
</reference>
<feature type="domain" description="Ig-like" evidence="4">
    <location>
        <begin position="123"/>
        <end position="216"/>
    </location>
</feature>
<name>A0AAD8A717_DIPPU</name>
<feature type="non-terminal residue" evidence="5">
    <location>
        <position position="669"/>
    </location>
</feature>
<protein>
    <recommendedName>
        <fullName evidence="4">Ig-like domain-containing protein</fullName>
    </recommendedName>
</protein>
<keyword evidence="1" id="KW-0677">Repeat</keyword>
<reference evidence="5" key="2">
    <citation type="submission" date="2023-05" db="EMBL/GenBank/DDBJ databases">
        <authorList>
            <person name="Fouks B."/>
        </authorList>
    </citation>
    <scope>NUCLEOTIDE SEQUENCE</scope>
    <source>
        <strain evidence="5">Stay&amp;Tobe</strain>
        <tissue evidence="5">Testes</tissue>
    </source>
</reference>
<evidence type="ECO:0000256" key="2">
    <source>
        <dbReference type="ARBA" id="ARBA00023157"/>
    </source>
</evidence>
<dbReference type="GO" id="GO:0098609">
    <property type="term" value="P:cell-cell adhesion"/>
    <property type="evidence" value="ECO:0007669"/>
    <property type="project" value="TreeGrafter"/>
</dbReference>
<dbReference type="Gene3D" id="2.60.40.10">
    <property type="entry name" value="Immunoglobulins"/>
    <property type="match status" value="2"/>
</dbReference>